<dbReference type="InterPro" id="IPR014266">
    <property type="entry name" value="PEP-CTERM_TPR_PrsT"/>
</dbReference>
<dbReference type="EMBL" id="CP036401">
    <property type="protein sequence ID" value="QBI04229.1"/>
    <property type="molecule type" value="Genomic_DNA"/>
</dbReference>
<keyword evidence="4" id="KW-1185">Reference proteome</keyword>
<sequence length="921" mass="99388">MHHSMTNKQVAAALVLVLAAMAGCSKDESPEQLIAQAKQYESKGDSKAAIIQLKNALQARPDDAAARLALGRLYLKTGDHVSAEKELRRAIDLGSNRTEVLPLLAKSLLLLNKPQAVLDETASAPPDATLLGLRGDAFLALEKLDESRQAFESALQLEPNNSTALNGLARHALLKDDIAGATRLADSAVAHNPADVDALMFRADLDKAIGKLDAARITYDKALKLSPGTGAAHLQKAYLDISQAKFDAARADIAALRKLEPGNLLAYHAQALLDFSEGKYKAALDNVLNVLKAAPEHLPSQLLAGATQFTLGSFPQAEQHLKKYIESDPGNLYARKMLASVYLGMNRPQDALAELKNYLDKSDDTALLNVGARAYLNLKQYDKATAIYQRALELAPADAQLHMGLGLAKMSKGDADGAIKSMRKGLELSAPKAIDTGIVLGMTHLQLKQYEQALAVINQMLQRAPKSALLYNLQGGALLGQNKRSDARLAFEKSMQLQPTYFTAVNNLARMDIADGKPDAARQRYQGFIDKNAGSAEAMLALADLALIENKQADATKWLEKANAAAPKLVGPALRLTQQYLATGEKRKALTLISAVQLEDPENPLLLDMLGKVQAANGNKAAALEAYGRLATVQPRTTGITARLSAAYEALGERDLAADTLRKAHTEQPDDVGILLARAAVETRRGNHEQAIMFARDVQRRPGNLIAGLIVEAEVREAQQKPDLAIPVYQRALQENKASSPLRIKLANAYRQAGRTDEALKLVQQWRSERPQDRAIAVYLGELYVAQKKYPAAIDTFTALLKDLPDNGIILNNLALAYQSAGDPRALETAERAMKALPQSGAAMDTLGWILVEKGNLGRGLPLLKQASAAEPAAADIRYHLAAAYARNNDKAAARKELETLLAAKGDIAQAEQARALLKQL</sequence>
<feature type="repeat" description="TPR" evidence="1">
    <location>
        <begin position="434"/>
        <end position="467"/>
    </location>
</feature>
<feature type="repeat" description="TPR" evidence="1">
    <location>
        <begin position="64"/>
        <end position="97"/>
    </location>
</feature>
<evidence type="ECO:0000256" key="1">
    <source>
        <dbReference type="PROSITE-ProRule" id="PRU00339"/>
    </source>
</evidence>
<feature type="repeat" description="TPR" evidence="1">
    <location>
        <begin position="128"/>
        <end position="161"/>
    </location>
</feature>
<dbReference type="PANTHER" id="PTHR12558">
    <property type="entry name" value="CELL DIVISION CYCLE 16,23,27"/>
    <property type="match status" value="1"/>
</dbReference>
<feature type="signal peptide" evidence="2">
    <location>
        <begin position="1"/>
        <end position="22"/>
    </location>
</feature>
<dbReference type="InterPro" id="IPR011990">
    <property type="entry name" value="TPR-like_helical_dom_sf"/>
</dbReference>
<evidence type="ECO:0000313" key="4">
    <source>
        <dbReference type="Proteomes" id="UP000292307"/>
    </source>
</evidence>
<feature type="repeat" description="TPR" evidence="1">
    <location>
        <begin position="365"/>
        <end position="398"/>
    </location>
</feature>
<reference evidence="3 4" key="1">
    <citation type="submission" date="2019-02" db="EMBL/GenBank/DDBJ databases">
        <title>Draft Genome Sequences of Six Type Strains of the Genus Massilia.</title>
        <authorList>
            <person name="Miess H."/>
            <person name="Frediansyhah A."/>
            <person name="Gross H."/>
        </authorList>
    </citation>
    <scope>NUCLEOTIDE SEQUENCE [LARGE SCALE GENOMIC DNA]</scope>
    <source>
        <strain evidence="3 4">DSM 17472</strain>
    </source>
</reference>
<name>A0ABX5S035_9BURK</name>
<dbReference type="SMART" id="SM00028">
    <property type="entry name" value="TPR"/>
    <property type="match status" value="21"/>
</dbReference>
<feature type="repeat" description="TPR" evidence="1">
    <location>
        <begin position="774"/>
        <end position="807"/>
    </location>
</feature>
<dbReference type="NCBIfam" id="TIGR02917">
    <property type="entry name" value="PEP_TPR_lipo"/>
    <property type="match status" value="1"/>
</dbReference>
<proteinExistence type="predicted"/>
<evidence type="ECO:0000313" key="3">
    <source>
        <dbReference type="EMBL" id="QBI04229.1"/>
    </source>
</evidence>
<dbReference type="Proteomes" id="UP000292307">
    <property type="component" value="Chromosome"/>
</dbReference>
<keyword evidence="1" id="KW-0802">TPR repeat</keyword>
<feature type="chain" id="PRO_5046404788" evidence="2">
    <location>
        <begin position="23"/>
        <end position="921"/>
    </location>
</feature>
<protein>
    <submittedName>
        <fullName evidence="3">PEP-CTERM system TPR-repeat protein PrsT</fullName>
    </submittedName>
</protein>
<accession>A0ABX5S035</accession>
<dbReference type="InterPro" id="IPR019734">
    <property type="entry name" value="TPR_rpt"/>
</dbReference>
<dbReference type="Pfam" id="PF13432">
    <property type="entry name" value="TPR_16"/>
    <property type="match status" value="5"/>
</dbReference>
<dbReference type="PANTHER" id="PTHR12558:SF13">
    <property type="entry name" value="CELL DIVISION CYCLE PROTEIN 27 HOMOLOG"/>
    <property type="match status" value="1"/>
</dbReference>
<keyword evidence="2" id="KW-0732">Signal</keyword>
<organism evidence="3 4">
    <name type="scientific">Pseudoduganella albidiflava</name>
    <dbReference type="NCBI Taxonomy" id="321983"/>
    <lineage>
        <taxon>Bacteria</taxon>
        <taxon>Pseudomonadati</taxon>
        <taxon>Pseudomonadota</taxon>
        <taxon>Betaproteobacteria</taxon>
        <taxon>Burkholderiales</taxon>
        <taxon>Oxalobacteraceae</taxon>
        <taxon>Telluria group</taxon>
        <taxon>Pseudoduganella</taxon>
    </lineage>
</organism>
<dbReference type="Gene3D" id="1.25.40.10">
    <property type="entry name" value="Tetratricopeptide repeat domain"/>
    <property type="match status" value="8"/>
</dbReference>
<dbReference type="Pfam" id="PF14559">
    <property type="entry name" value="TPR_19"/>
    <property type="match status" value="4"/>
</dbReference>
<dbReference type="PROSITE" id="PS50005">
    <property type="entry name" value="TPR"/>
    <property type="match status" value="5"/>
</dbReference>
<gene>
    <name evidence="3" type="primary">prsT</name>
    <name evidence="3" type="ORF">EYF70_27970</name>
</gene>
<dbReference type="Pfam" id="PF13181">
    <property type="entry name" value="TPR_8"/>
    <property type="match status" value="1"/>
</dbReference>
<dbReference type="SUPFAM" id="SSF48452">
    <property type="entry name" value="TPR-like"/>
    <property type="match status" value="6"/>
</dbReference>
<evidence type="ECO:0000256" key="2">
    <source>
        <dbReference type="SAM" id="SignalP"/>
    </source>
</evidence>